<comment type="caution">
    <text evidence="3">The sequence shown here is derived from an EMBL/GenBank/DDBJ whole genome shotgun (WGS) entry which is preliminary data.</text>
</comment>
<dbReference type="InterPro" id="IPR029044">
    <property type="entry name" value="Nucleotide-diphossugar_trans"/>
</dbReference>
<feature type="domain" description="Glycosyltransferase 2-like" evidence="2">
    <location>
        <begin position="10"/>
        <end position="182"/>
    </location>
</feature>
<accession>A0AAJ1WLN7</accession>
<dbReference type="Pfam" id="PF00535">
    <property type="entry name" value="Glycos_transf_2"/>
    <property type="match status" value="1"/>
</dbReference>
<dbReference type="InterPro" id="IPR001173">
    <property type="entry name" value="Glyco_trans_2-like"/>
</dbReference>
<proteinExistence type="inferred from homology"/>
<evidence type="ECO:0000313" key="3">
    <source>
        <dbReference type="EMBL" id="MDQ0216406.1"/>
    </source>
</evidence>
<dbReference type="EMBL" id="JAUSUC010000048">
    <property type="protein sequence ID" value="MDQ0216406.1"/>
    <property type="molecule type" value="Genomic_DNA"/>
</dbReference>
<dbReference type="GO" id="GO:0016758">
    <property type="term" value="F:hexosyltransferase activity"/>
    <property type="evidence" value="ECO:0007669"/>
    <property type="project" value="UniProtKB-ARBA"/>
</dbReference>
<dbReference type="RefSeq" id="WP_307258433.1">
    <property type="nucleotide sequence ID" value="NZ_JAUSUC010000048.1"/>
</dbReference>
<sequence>MNEQNLPLVSVLIPTFNRAHYFRLALESVLKQTYKNIEIIVTDNSTNDETENLIQSYLQTYPSIKYYRNPENIGPVLNFIKAYELSSGDYVNLLMDDDLFQPNKIEKMMSYFINDHHKEITLVTSHRSFIDQDGALLPDTMYNKKRFENVMVLDGNRAGDLIISEFNWIGVPSTTLFRREALSSEIAYGFFSGRMYRCGVDCAAWLTLLQKGKMVYIPEILSYLRIHSGGAGQNPNMLMHGTMDWMHMLFHSRKNGFLISDDEFSKAINTVESHLKNMKEFPLTNSQNQEITYYEHCLNILKKNRDV</sequence>
<dbReference type="AlphaFoldDB" id="A0AAJ1WLN7"/>
<protein>
    <submittedName>
        <fullName evidence="3">Glycosyltransferase involved in cell wall biosynthesis</fullName>
    </submittedName>
</protein>
<comment type="similarity">
    <text evidence="1">Belongs to the glycosyltransferase 2 family.</text>
</comment>
<reference evidence="3" key="1">
    <citation type="submission" date="2023-07" db="EMBL/GenBank/DDBJ databases">
        <title>Genomic Encyclopedia of Type Strains, Phase IV (KMG-IV): sequencing the most valuable type-strain genomes for metagenomic binning, comparative biology and taxonomic classification.</title>
        <authorList>
            <person name="Goeker M."/>
        </authorList>
    </citation>
    <scope>NUCLEOTIDE SEQUENCE</scope>
    <source>
        <strain evidence="3">DSM 23947</strain>
    </source>
</reference>
<dbReference type="Proteomes" id="UP001237207">
    <property type="component" value="Unassembled WGS sequence"/>
</dbReference>
<gene>
    <name evidence="3" type="ORF">J2S13_002865</name>
</gene>
<name>A0AAJ1WLN7_9BACI</name>
<evidence type="ECO:0000259" key="2">
    <source>
        <dbReference type="Pfam" id="PF00535"/>
    </source>
</evidence>
<dbReference type="PANTHER" id="PTHR22916:SF3">
    <property type="entry name" value="UDP-GLCNAC:BETAGAL BETA-1,3-N-ACETYLGLUCOSAMINYLTRANSFERASE-LIKE PROTEIN 1"/>
    <property type="match status" value="1"/>
</dbReference>
<evidence type="ECO:0000256" key="1">
    <source>
        <dbReference type="ARBA" id="ARBA00006739"/>
    </source>
</evidence>
<dbReference type="SUPFAM" id="SSF53448">
    <property type="entry name" value="Nucleotide-diphospho-sugar transferases"/>
    <property type="match status" value="1"/>
</dbReference>
<dbReference type="Gene3D" id="3.90.550.10">
    <property type="entry name" value="Spore Coat Polysaccharide Biosynthesis Protein SpsA, Chain A"/>
    <property type="match status" value="1"/>
</dbReference>
<organism evidence="3 4">
    <name type="scientific">Oikeobacillus pervagus</name>
    <dbReference type="NCBI Taxonomy" id="1325931"/>
    <lineage>
        <taxon>Bacteria</taxon>
        <taxon>Bacillati</taxon>
        <taxon>Bacillota</taxon>
        <taxon>Bacilli</taxon>
        <taxon>Bacillales</taxon>
        <taxon>Bacillaceae</taxon>
        <taxon>Oikeobacillus</taxon>
    </lineage>
</organism>
<evidence type="ECO:0000313" key="4">
    <source>
        <dbReference type="Proteomes" id="UP001237207"/>
    </source>
</evidence>
<dbReference type="PANTHER" id="PTHR22916">
    <property type="entry name" value="GLYCOSYLTRANSFERASE"/>
    <property type="match status" value="1"/>
</dbReference>
<keyword evidence="4" id="KW-1185">Reference proteome</keyword>